<proteinExistence type="predicted"/>
<keyword evidence="2" id="KW-0784">Thiamine biosynthesis</keyword>
<dbReference type="GO" id="GO:0016853">
    <property type="term" value="F:isomerase activity"/>
    <property type="evidence" value="ECO:0007669"/>
    <property type="project" value="UniProtKB-KW"/>
</dbReference>
<dbReference type="EMBL" id="JAFBED010000005">
    <property type="protein sequence ID" value="MBM7620814.1"/>
    <property type="molecule type" value="Genomic_DNA"/>
</dbReference>
<dbReference type="EC" id="5.3.99.10" evidence="4"/>
<keyword evidence="5" id="KW-1185">Reference proteome</keyword>
<dbReference type="Proteomes" id="UP000737402">
    <property type="component" value="Unassembled WGS sequence"/>
</dbReference>
<reference evidence="4 5" key="1">
    <citation type="submission" date="2021-01" db="EMBL/GenBank/DDBJ databases">
        <title>Genomic Encyclopedia of Type Strains, Phase IV (KMG-IV): sequencing the most valuable type-strain genomes for metagenomic binning, comparative biology and taxonomic classification.</title>
        <authorList>
            <person name="Goeker M."/>
        </authorList>
    </citation>
    <scope>NUCLEOTIDE SEQUENCE [LARGE SCALE GENOMIC DNA]</scope>
    <source>
        <strain evidence="4 5">DSM 25879</strain>
    </source>
</reference>
<dbReference type="InterPro" id="IPR036206">
    <property type="entry name" value="ThiamineP_synth_sf"/>
</dbReference>
<dbReference type="RefSeq" id="WP_204416918.1">
    <property type="nucleotide sequence ID" value="NZ_JAFBED010000005.1"/>
</dbReference>
<dbReference type="PANTHER" id="PTHR20857:SF22">
    <property type="entry name" value="THIAZOLE TAUTOMERASE"/>
    <property type="match status" value="1"/>
</dbReference>
<evidence type="ECO:0000313" key="5">
    <source>
        <dbReference type="Proteomes" id="UP000737402"/>
    </source>
</evidence>
<evidence type="ECO:0000313" key="4">
    <source>
        <dbReference type="EMBL" id="MBM7620814.1"/>
    </source>
</evidence>
<feature type="domain" description="Thiamine phosphate synthase/TenI" evidence="3">
    <location>
        <begin position="3"/>
        <end position="179"/>
    </location>
</feature>
<dbReference type="InterPro" id="IPR022998">
    <property type="entry name" value="ThiamineP_synth_TenI"/>
</dbReference>
<accession>A0ABS2P1Q7</accession>
<protein>
    <submittedName>
        <fullName evidence="4">Thiazole tautomerase (Transcriptional regulator TenI)</fullName>
        <ecNumber evidence="4">5.3.99.10</ecNumber>
    </submittedName>
</protein>
<comment type="pathway">
    <text evidence="1">Cofactor biosynthesis; thiamine diphosphate biosynthesis.</text>
</comment>
<dbReference type="Pfam" id="PF02581">
    <property type="entry name" value="TMP-TENI"/>
    <property type="match status" value="1"/>
</dbReference>
<evidence type="ECO:0000256" key="1">
    <source>
        <dbReference type="ARBA" id="ARBA00004948"/>
    </source>
</evidence>
<dbReference type="Gene3D" id="3.20.20.70">
    <property type="entry name" value="Aldolase class I"/>
    <property type="match status" value="1"/>
</dbReference>
<dbReference type="SUPFAM" id="SSF51391">
    <property type="entry name" value="Thiamin phosphate synthase"/>
    <property type="match status" value="1"/>
</dbReference>
<keyword evidence="4" id="KW-0413">Isomerase</keyword>
<dbReference type="CDD" id="cd00564">
    <property type="entry name" value="TMP_TenI"/>
    <property type="match status" value="1"/>
</dbReference>
<evidence type="ECO:0000259" key="3">
    <source>
        <dbReference type="Pfam" id="PF02581"/>
    </source>
</evidence>
<organism evidence="4 5">
    <name type="scientific">Sutcliffiella tianshenii</name>
    <dbReference type="NCBI Taxonomy" id="1463404"/>
    <lineage>
        <taxon>Bacteria</taxon>
        <taxon>Bacillati</taxon>
        <taxon>Bacillota</taxon>
        <taxon>Bacilli</taxon>
        <taxon>Bacillales</taxon>
        <taxon>Bacillaceae</taxon>
        <taxon>Sutcliffiella</taxon>
    </lineage>
</organism>
<gene>
    <name evidence="4" type="ORF">JOC95_002669</name>
</gene>
<dbReference type="NCBIfam" id="NF005819">
    <property type="entry name" value="PRK07695.1"/>
    <property type="match status" value="1"/>
</dbReference>
<evidence type="ECO:0000256" key="2">
    <source>
        <dbReference type="ARBA" id="ARBA00022977"/>
    </source>
</evidence>
<name>A0ABS2P1Q7_9BACI</name>
<comment type="caution">
    <text evidence="4">The sequence shown here is derived from an EMBL/GenBank/DDBJ whole genome shotgun (WGS) entry which is preliminary data.</text>
</comment>
<dbReference type="PANTHER" id="PTHR20857">
    <property type="entry name" value="THIAMINE-PHOSPHATE PYROPHOSPHORYLASE"/>
    <property type="match status" value="1"/>
</dbReference>
<sequence>MKLHVITDGKRTADELVSILCSIHSQADHIHVREKNRSAKEIYQIVERLIDGGIPPKKLIINDRVDVAHSLGVGGVQLAYHSLGVSEVRKSFPDLQIGKSVHSYQEAVEAEQAGASFLLYGHVYSTMSKEHLKPRGVEELKAIASAVSIPVIAIGGITPEKTSELKNIGVKGIAVMSGIMSAKDPLKAATLYQTNRRKAGSDERKL</sequence>
<dbReference type="InterPro" id="IPR013785">
    <property type="entry name" value="Aldolase_TIM"/>
</dbReference>